<evidence type="ECO:0000313" key="2">
    <source>
        <dbReference type="EMBL" id="SHJ08437.1"/>
    </source>
</evidence>
<dbReference type="Proteomes" id="UP000184387">
    <property type="component" value="Unassembled WGS sequence"/>
</dbReference>
<gene>
    <name evidence="2" type="ORF">SAMN02745194_01725</name>
</gene>
<evidence type="ECO:0000259" key="1">
    <source>
        <dbReference type="PROSITE" id="PS51186"/>
    </source>
</evidence>
<protein>
    <submittedName>
        <fullName evidence="2">Acetyltransferase (GNAT) family protein</fullName>
    </submittedName>
</protein>
<dbReference type="PROSITE" id="PS51186">
    <property type="entry name" value="GNAT"/>
    <property type="match status" value="1"/>
</dbReference>
<dbReference type="GO" id="GO:0016747">
    <property type="term" value="F:acyltransferase activity, transferring groups other than amino-acyl groups"/>
    <property type="evidence" value="ECO:0007669"/>
    <property type="project" value="InterPro"/>
</dbReference>
<dbReference type="SUPFAM" id="SSF55729">
    <property type="entry name" value="Acyl-CoA N-acyltransferases (Nat)"/>
    <property type="match status" value="1"/>
</dbReference>
<organism evidence="2 3">
    <name type="scientific">Muricoccus roseus</name>
    <dbReference type="NCBI Taxonomy" id="198092"/>
    <lineage>
        <taxon>Bacteria</taxon>
        <taxon>Pseudomonadati</taxon>
        <taxon>Pseudomonadota</taxon>
        <taxon>Alphaproteobacteria</taxon>
        <taxon>Acetobacterales</taxon>
        <taxon>Roseomonadaceae</taxon>
        <taxon>Muricoccus</taxon>
    </lineage>
</organism>
<dbReference type="CDD" id="cd04301">
    <property type="entry name" value="NAT_SF"/>
    <property type="match status" value="1"/>
</dbReference>
<reference evidence="2 3" key="1">
    <citation type="submission" date="2016-11" db="EMBL/GenBank/DDBJ databases">
        <authorList>
            <person name="Jaros S."/>
            <person name="Januszkiewicz K."/>
            <person name="Wedrychowicz H."/>
        </authorList>
    </citation>
    <scope>NUCLEOTIDE SEQUENCE [LARGE SCALE GENOMIC DNA]</scope>
    <source>
        <strain evidence="2 3">DSM 14916</strain>
    </source>
</reference>
<dbReference type="EMBL" id="FQZF01000008">
    <property type="protein sequence ID" value="SHJ08437.1"/>
    <property type="molecule type" value="Genomic_DNA"/>
</dbReference>
<dbReference type="RefSeq" id="WP_073133616.1">
    <property type="nucleotide sequence ID" value="NZ_FQZF01000008.1"/>
</dbReference>
<name>A0A1M6GEV1_9PROT</name>
<dbReference type="InterPro" id="IPR052777">
    <property type="entry name" value="Acetyltransferase_Enz"/>
</dbReference>
<dbReference type="InterPro" id="IPR000182">
    <property type="entry name" value="GNAT_dom"/>
</dbReference>
<dbReference type="PANTHER" id="PTHR43305">
    <property type="entry name" value="FAMILY N-ACETYLTRANSFERASE, PUTATIVE (AFU_ORTHOLOGUE AFUA_2G01380)-RELATED"/>
    <property type="match status" value="1"/>
</dbReference>
<proteinExistence type="predicted"/>
<evidence type="ECO:0000313" key="3">
    <source>
        <dbReference type="Proteomes" id="UP000184387"/>
    </source>
</evidence>
<keyword evidence="3" id="KW-1185">Reference proteome</keyword>
<dbReference type="Gene3D" id="3.40.630.30">
    <property type="match status" value="1"/>
</dbReference>
<dbReference type="OrthoDB" id="2436196at2"/>
<dbReference type="InterPro" id="IPR016181">
    <property type="entry name" value="Acyl_CoA_acyltransferase"/>
</dbReference>
<dbReference type="STRING" id="198092.SAMN02745194_01725"/>
<dbReference type="PANTHER" id="PTHR43305:SF1">
    <property type="entry name" value="FAMILY N-ACETYLTRANSFERASE, PUTATIVE (AFU_ORTHOLOGUE AFUA_2G01380)-RELATED"/>
    <property type="match status" value="1"/>
</dbReference>
<sequence length="169" mass="17448">MQRGPEASFEIGPARGAADLAAVAQLFRDYAASLGIDLGFQGFEAELAGLPGRYAPPGGALLLARGEAGDPLGCVALRQIGGEGACEMKRLYVAPTARGLGLGRALVEAILAEAARLGHAEMRLDSLPSMTGAIALYRSMGFTPIAPYYATPIAGTMFLARRIAEDPAG</sequence>
<feature type="domain" description="N-acetyltransferase" evidence="1">
    <location>
        <begin position="9"/>
        <end position="162"/>
    </location>
</feature>
<keyword evidence="2" id="KW-0808">Transferase</keyword>
<dbReference type="AlphaFoldDB" id="A0A1M6GEV1"/>
<accession>A0A1M6GEV1</accession>
<dbReference type="Pfam" id="PF00583">
    <property type="entry name" value="Acetyltransf_1"/>
    <property type="match status" value="1"/>
</dbReference>